<feature type="region of interest" description="Disordered" evidence="1">
    <location>
        <begin position="132"/>
        <end position="151"/>
    </location>
</feature>
<reference evidence="2 3" key="1">
    <citation type="submission" date="2020-04" db="EMBL/GenBank/DDBJ databases">
        <authorList>
            <person name="Wallbank WR R."/>
            <person name="Pardo Diaz C."/>
            <person name="Kozak K."/>
            <person name="Martin S."/>
            <person name="Jiggins C."/>
            <person name="Moest M."/>
            <person name="Warren A I."/>
            <person name="Byers J.R.P. K."/>
            <person name="Montejo-Kovacevich G."/>
            <person name="Yen C E."/>
        </authorList>
    </citation>
    <scope>NUCLEOTIDE SEQUENCE [LARGE SCALE GENOMIC DNA]</scope>
</reference>
<sequence length="175" mass="19173">MITLPGRRILPLWFLHSGDPDVIGSSLQKQQIISSAIVYTPAAMSSNQVSASQQPRPLQGYHTQVATAPVWLPLRPHQRLGTAHCTYGPRKKSIFSPVYAAASHYAATAPTHWGLHRSTAHRTKSRLTGISGLQPRLTGASGTQFRPTGTSGTQFRLTGTTLYWHWHAPQQSIDS</sequence>
<gene>
    <name evidence="2" type="ORF">APLA_LOCUS13299</name>
</gene>
<dbReference type="Proteomes" id="UP000494256">
    <property type="component" value="Unassembled WGS sequence"/>
</dbReference>
<accession>A0A8S1AZB9</accession>
<protein>
    <submittedName>
        <fullName evidence="2">Uncharacterized protein</fullName>
    </submittedName>
</protein>
<dbReference type="EMBL" id="CADEBD010000348">
    <property type="protein sequence ID" value="CAB3250779.1"/>
    <property type="molecule type" value="Genomic_DNA"/>
</dbReference>
<evidence type="ECO:0000256" key="1">
    <source>
        <dbReference type="SAM" id="MobiDB-lite"/>
    </source>
</evidence>
<name>A0A8S1AZB9_ARCPL</name>
<comment type="caution">
    <text evidence="2">The sequence shown here is derived from an EMBL/GenBank/DDBJ whole genome shotgun (WGS) entry which is preliminary data.</text>
</comment>
<dbReference type="AlphaFoldDB" id="A0A8S1AZB9"/>
<proteinExistence type="predicted"/>
<dbReference type="OrthoDB" id="6926454at2759"/>
<feature type="compositionally biased region" description="Polar residues" evidence="1">
    <location>
        <begin position="140"/>
        <end position="151"/>
    </location>
</feature>
<evidence type="ECO:0000313" key="2">
    <source>
        <dbReference type="EMBL" id="CAB3250779.1"/>
    </source>
</evidence>
<evidence type="ECO:0000313" key="3">
    <source>
        <dbReference type="Proteomes" id="UP000494256"/>
    </source>
</evidence>
<organism evidence="2 3">
    <name type="scientific">Arctia plantaginis</name>
    <name type="common">Wood tiger moth</name>
    <name type="synonym">Phalaena plantaginis</name>
    <dbReference type="NCBI Taxonomy" id="874455"/>
    <lineage>
        <taxon>Eukaryota</taxon>
        <taxon>Metazoa</taxon>
        <taxon>Ecdysozoa</taxon>
        <taxon>Arthropoda</taxon>
        <taxon>Hexapoda</taxon>
        <taxon>Insecta</taxon>
        <taxon>Pterygota</taxon>
        <taxon>Neoptera</taxon>
        <taxon>Endopterygota</taxon>
        <taxon>Lepidoptera</taxon>
        <taxon>Glossata</taxon>
        <taxon>Ditrysia</taxon>
        <taxon>Noctuoidea</taxon>
        <taxon>Erebidae</taxon>
        <taxon>Arctiinae</taxon>
        <taxon>Arctia</taxon>
    </lineage>
</organism>